<dbReference type="GO" id="GO:0005654">
    <property type="term" value="C:nucleoplasm"/>
    <property type="evidence" value="ECO:0007669"/>
    <property type="project" value="UniProtKB-SubCell"/>
</dbReference>
<dbReference type="GO" id="GO:0007165">
    <property type="term" value="P:signal transduction"/>
    <property type="evidence" value="ECO:0007669"/>
    <property type="project" value="InterPro"/>
</dbReference>
<reference evidence="27 28" key="1">
    <citation type="submission" date="2019-06" db="EMBL/GenBank/DDBJ databases">
        <title>Draft genomes of female and male turbot (Scophthalmus maximus).</title>
        <authorList>
            <person name="Xu H."/>
            <person name="Xu X.-W."/>
            <person name="Shao C."/>
            <person name="Chen S."/>
        </authorList>
    </citation>
    <scope>NUCLEOTIDE SEQUENCE [LARGE SCALE GENOMIC DNA]</scope>
    <source>
        <strain evidence="27">Ysfricsl-2016a</strain>
        <tissue evidence="27">Blood</tissue>
    </source>
</reference>
<feature type="compositionally biased region" description="Low complexity" evidence="25">
    <location>
        <begin position="379"/>
        <end position="392"/>
    </location>
</feature>
<evidence type="ECO:0000256" key="21">
    <source>
        <dbReference type="ARBA" id="ARBA00023274"/>
    </source>
</evidence>
<evidence type="ECO:0000256" key="19">
    <source>
        <dbReference type="ARBA" id="ARBA00023212"/>
    </source>
</evidence>
<dbReference type="GO" id="GO:0007052">
    <property type="term" value="P:mitotic spindle organization"/>
    <property type="evidence" value="ECO:0007669"/>
    <property type="project" value="TreeGrafter"/>
</dbReference>
<protein>
    <recommendedName>
        <fullName evidence="3">Heterogeneous nuclear ribonucleoprotein K</fullName>
    </recommendedName>
</protein>
<dbReference type="InterPro" id="IPR036612">
    <property type="entry name" value="KH_dom_type_1_sf"/>
</dbReference>
<evidence type="ECO:0000256" key="9">
    <source>
        <dbReference type="ARBA" id="ARBA00022728"/>
    </source>
</evidence>
<dbReference type="EMBL" id="VEVO01000012">
    <property type="protein sequence ID" value="KAF0033943.1"/>
    <property type="molecule type" value="Genomic_DNA"/>
</dbReference>
<evidence type="ECO:0000256" key="24">
    <source>
        <dbReference type="SAM" id="Coils"/>
    </source>
</evidence>
<keyword evidence="4" id="KW-0488">Methylation</keyword>
<dbReference type="SUPFAM" id="SSF52540">
    <property type="entry name" value="P-loop containing nucleoside triphosphate hydrolases"/>
    <property type="match status" value="1"/>
</dbReference>
<sequence>MLSCHIRLACKDTEISFHTRQKEKQTICCASLAYSVTDPAYLLVDLLLRQTTCPSCVFLKPVHAGFQPGKGHLDVPGGLQPGLGGTYHSMDFRSQQLFDSCSVSSAYQHALVPVINIGKRPAEDADEQKSFKRSRNSEDMVELRILLQSKNAGAVIGKAGKNIKALRTDYNASVSVPDSSGPERILSISADIETVGEILLKIIPTLEEYQQYNGMDFDCELRLLIHQSLAGSIIGVKGAKIKELRENTKTSIKLFQECCPQSTDRVVLVGGKTERVVECIKTMLELIADAPIKGRAQPYDPNFYDETYEYGGFTMMFEERGGGRRLMGGFPMRGGRSSGGERGFDRMPSSRGGRGPMPPSRRDYDEMSPRRGPPPPHPSRVSRGSSRPRSLPMAHPHRGGDDRYYDSYRGSDERSTDRRGRPDRYSDNMSGGGYGGRSSYNDMGGPVISTQVTIPKDLAGSIIGKGGQRIKQIRHESGASIKIDEPLEGSEDRIITIIGTQDQIQNAQYLLQNRQVLTQTLSIMETPLLPRESGQFIAERSRDVFVEEKGVHKGMNWVFVVDTMNFSFWPEEEIQQCEVTYKGTTYTGYMTLCAAITRAMEEGIPITDPKYFSQMSVEELGHVLRSDNETPMPMLQARHKVLTEGGLVLLEHGGSFRSFISQAGNDARKMVELIVEKIPSYRDEAVYEGKRISFYKRAQILVADFWGVMEARGDGEIIDMDWLTMFADYRIPQALVYLGALRYSDTLMQTLKNGELLRSGDRREVEIRGCSIWSVELIKDRLSKLMLERDGQTCNINPAVIDFYLWPYAKQHHKEMAHIPSLERISGFSSTAARSTAAVSRATEERQQTGEVEVNSNNNDDSDYDYTPSQRDASFGKLSVGYADETMSEVFVRVAVRIRPLLPREVLHNHQVCARVVPGSAQVMLGPDRLFSFDHAFGPSASQDDVYESCVQPLVESLVDGFNATVFCYGQTGSGKTYTLGGGNLDEEGGIIDRLAQDVFLLLEEKMKNSDGLEVTVRVSYMELYKEELRDLLDLHSNHKELHIREDDKGNTVVVGAKELVVTSVEELLSVLETGNALRQTGTTGMNEHSSRSHAILTLQVIQCCHNNNNHSSLKSARSSKLCLVDLAGSERAGKTGNTGARLKESVHINAGLLALGNVIRALSDPARNRRGNSCNSAYIPYRDAKITRLLRDSLGGSAHTLMVACVSPSHHSVAETLGVLHFATKARHIRNCPAATSTPPEGKSCPTAWDPGEARLGELEYEVQTLRELLKKKERETEMQRERTGGGAVEGESFTQSSQMKRSEPEQKRNQYRLLTLEASALLTDISGPSPSHSFRQRLQDWQNRLTVVTNTHQIDEEDGSEEDGDQPVAISKLREELNRCQEALNIEKLLLEQKDAELRKVQKDVRKLLQETKTHLQALEEEKERSRLQTEQLVDQQILIDRLRSDIMTFRGATSRAAVEAVASGNSGKRPHSVPLIGHSCDRGPPRKIHSSPPAYSLERVMAAFKMRGHLLLAELEEKDEVYCPFIKQQAESKDLGQEKEEEEEDEGVAFRCSLNRTWTSQQKNGNPLVPQRATDKEIQAVNSHSRQSHDGREAGLLAKLSMQSQQVRTEVRRSLQHMRLQREQLQTNLRQLRQTGDNNEELGQTGDQREGESTVWESNNHEESKEKPQGSSWLEQQEEQVLQKRAEQQELQEELRRREEVVLRREACLQQKNKLEIKKLRSSQALSRDLQRVSVQLETVEQHLQSGSNARLTGGVTKEELEKERDTLKKRRDALEAQLKENRVLSVEEGHSLLQLEEAIEALDAALEFKNHFIRDKQKMLFITDSSSYSSQSTEPAQLCDVIRKLKELSPPEASELLVKYFNKVVCLRETERHLHLRCKELELHVGEQEGVLREMEDSVQRLVLDADRRFTQQHKNHQINILQLLQKLQGKEISVSSSLTKITVLLPVQKNPLTRKSLRNLAFKKIPQKSGAPPPCMTLSGVASELLSPTSGDHSIPSGGWQQWKQKDEQNIQVRNMRKRFLLAMTSSAMITVPTTASRFALLQIDSDSDSDTSEPGKSSTKGGRDSAGKPRHGKAGAAGGKAAQGGDKKKDKKKKKKEQQQSEANELRNLAFKKIPQKSGAPPPCMTLSGVASELLSPTSGDHSIPSGGWQQWKQKDEQMTTELYEADLEKALILSKLEFEQNKQDNTNASSPKSQGGKEGGGKKDKKKNQQAKDKKTVSLQDFQAEGSVEHSSKKHEKEDARGANVALGIGQEERFFNKLEDDVSQIIQREKRREQYSNSQGQEVNTSTEHEPDPRAEQLKYDLEKKDQEIDKLKKTISQWEVKYKEVKARNSQLLKMLQQGEMKDKAEILLQVEELLHIKEELSSQVTLLHTALEQERSKIKGLQSEQPKHQLRRGLSDRPGASAEQLLLIHSGRVLGDSDILSHLKGLSESVSICMVRRPPCSSAVPTGDPVSGETVQTELADVHDDLIPSPTSPLCLVGGLDSLGLATLAPGFFPALQHQMEKQLLDDPVVMRRVLGSPLVQSTLSTSSPQITRQLIVSNPQIQQLLETNAEVGDMLNNTDIITQMQSPELLSAMLNTRAMEALLQIQQGLQTLAAEVPTLIPAAGLCDTGASVNVAPELASNSVLDSHSGKCPQVATVTEQQQQFVQQMLQALAYTNNGVPSDDMLFHNLNPIWPHPAL</sequence>
<organism evidence="27 28">
    <name type="scientific">Scophthalmus maximus</name>
    <name type="common">Turbot</name>
    <name type="synonym">Psetta maxima</name>
    <dbReference type="NCBI Taxonomy" id="52904"/>
    <lineage>
        <taxon>Eukaryota</taxon>
        <taxon>Metazoa</taxon>
        <taxon>Chordata</taxon>
        <taxon>Craniata</taxon>
        <taxon>Vertebrata</taxon>
        <taxon>Euteleostomi</taxon>
        <taxon>Actinopterygii</taxon>
        <taxon>Neopterygii</taxon>
        <taxon>Teleostei</taxon>
        <taxon>Neoteleostei</taxon>
        <taxon>Acanthomorphata</taxon>
        <taxon>Carangaria</taxon>
        <taxon>Pleuronectiformes</taxon>
        <taxon>Pleuronectoidei</taxon>
        <taxon>Scophthalmidae</taxon>
        <taxon>Scophthalmus</taxon>
    </lineage>
</organism>
<dbReference type="Gene3D" id="3.40.850.10">
    <property type="entry name" value="Kinesin motor domain"/>
    <property type="match status" value="1"/>
</dbReference>
<dbReference type="InterPro" id="IPR019821">
    <property type="entry name" value="Kinesin_motor_CS"/>
</dbReference>
<evidence type="ECO:0000256" key="15">
    <source>
        <dbReference type="ARBA" id="ARBA00023125"/>
    </source>
</evidence>
<evidence type="ECO:0000256" key="2">
    <source>
        <dbReference type="ARBA" id="ARBA00004642"/>
    </source>
</evidence>
<evidence type="ECO:0000256" key="4">
    <source>
        <dbReference type="ARBA" id="ARBA00022481"/>
    </source>
</evidence>
<feature type="binding site" evidence="23">
    <location>
        <begin position="970"/>
        <end position="977"/>
    </location>
    <ligand>
        <name>ATP</name>
        <dbReference type="ChEBI" id="CHEBI:30616"/>
    </ligand>
</feature>
<gene>
    <name evidence="27" type="ORF">F2P81_014009</name>
</gene>
<dbReference type="PROSITE" id="PS50084">
    <property type="entry name" value="KH_TYPE_1"/>
    <property type="match status" value="3"/>
</dbReference>
<feature type="coiled-coil region" evidence="24">
    <location>
        <begin position="1372"/>
        <end position="1438"/>
    </location>
</feature>
<dbReference type="CDD" id="cd22433">
    <property type="entry name" value="KH-I_HNRNPK_rpt2"/>
    <property type="match status" value="1"/>
</dbReference>
<keyword evidence="12 23" id="KW-0067">ATP-binding</keyword>
<feature type="region of interest" description="Disordered" evidence="25">
    <location>
        <begin position="1273"/>
        <end position="1309"/>
    </location>
</feature>
<dbReference type="FunFam" id="3.30.1370.10:FF:000025">
    <property type="entry name" value="Heterogeneous nuclear ribonucleoprotein K, like"/>
    <property type="match status" value="1"/>
</dbReference>
<evidence type="ECO:0000256" key="11">
    <source>
        <dbReference type="ARBA" id="ARBA00022741"/>
    </source>
</evidence>
<feature type="region of interest" description="Disordered" evidence="25">
    <location>
        <begin position="2185"/>
        <end position="2250"/>
    </location>
</feature>
<evidence type="ECO:0000256" key="1">
    <source>
        <dbReference type="ARBA" id="ARBA00004245"/>
    </source>
</evidence>
<evidence type="ECO:0000256" key="3">
    <source>
        <dbReference type="ARBA" id="ARBA00018447"/>
    </source>
</evidence>
<keyword evidence="5" id="KW-0963">Cytoplasm</keyword>
<dbReference type="Proteomes" id="UP000438429">
    <property type="component" value="Unassembled WGS sequence"/>
</dbReference>
<comment type="caution">
    <text evidence="27">The sequence shown here is derived from an EMBL/GenBank/DDBJ whole genome shotgun (WGS) entry which is preliminary data.</text>
</comment>
<dbReference type="GO" id="GO:0006397">
    <property type="term" value="P:mRNA processing"/>
    <property type="evidence" value="ECO:0007669"/>
    <property type="project" value="UniProtKB-KW"/>
</dbReference>
<keyword evidence="18" id="KW-0508">mRNA splicing</keyword>
<dbReference type="PANTHER" id="PTHR47969:SF25">
    <property type="entry name" value="KINESIN MOTOR DOMAIN-CONTAINING PROTEIN"/>
    <property type="match status" value="1"/>
</dbReference>
<evidence type="ECO:0000313" key="27">
    <source>
        <dbReference type="EMBL" id="KAF0033943.1"/>
    </source>
</evidence>
<dbReference type="SMART" id="SM00322">
    <property type="entry name" value="KH"/>
    <property type="match status" value="3"/>
</dbReference>
<dbReference type="GO" id="GO:0051231">
    <property type="term" value="P:spindle elongation"/>
    <property type="evidence" value="ECO:0007669"/>
    <property type="project" value="TreeGrafter"/>
</dbReference>
<dbReference type="GO" id="GO:0005524">
    <property type="term" value="F:ATP binding"/>
    <property type="evidence" value="ECO:0007669"/>
    <property type="project" value="UniProtKB-UniRule"/>
</dbReference>
<feature type="compositionally biased region" description="Basic and acidic residues" evidence="25">
    <location>
        <begin position="1662"/>
        <end position="1671"/>
    </location>
</feature>
<feature type="compositionally biased region" description="Basic and acidic residues" evidence="25">
    <location>
        <begin position="2234"/>
        <end position="2248"/>
    </location>
</feature>
<evidence type="ECO:0000256" key="12">
    <source>
        <dbReference type="ARBA" id="ARBA00022840"/>
    </source>
</evidence>
<dbReference type="GO" id="GO:0006355">
    <property type="term" value="P:regulation of DNA-templated transcription"/>
    <property type="evidence" value="ECO:0007669"/>
    <property type="project" value="UniProtKB-ARBA"/>
</dbReference>
<name>A0A6A4SIJ4_SCOMX</name>
<dbReference type="InterPro" id="IPR027417">
    <property type="entry name" value="P-loop_NTPase"/>
</dbReference>
<dbReference type="Pfam" id="PF23195">
    <property type="entry name" value="UBQLN1"/>
    <property type="match status" value="1"/>
</dbReference>
<feature type="region of interest" description="Disordered" evidence="25">
    <location>
        <begin position="2051"/>
        <end position="2160"/>
    </location>
</feature>
<comment type="subcellular location">
    <subcellularLocation>
        <location evidence="1">Cytoplasm</location>
        <location evidence="1">Cytoskeleton</location>
    </subcellularLocation>
    <subcellularLocation>
        <location evidence="2">Nucleus</location>
        <location evidence="2">Nucleoplasm</location>
    </subcellularLocation>
</comment>
<keyword evidence="19" id="KW-0206">Cytoskeleton</keyword>
<keyword evidence="9" id="KW-0747">Spliceosome</keyword>
<dbReference type="InterPro" id="IPR019438">
    <property type="entry name" value="Q_salvage"/>
</dbReference>
<evidence type="ECO:0000256" key="10">
    <source>
        <dbReference type="ARBA" id="ARBA00022737"/>
    </source>
</evidence>
<dbReference type="Pfam" id="PF08067">
    <property type="entry name" value="ROKNT"/>
    <property type="match status" value="1"/>
</dbReference>
<evidence type="ECO:0000256" key="14">
    <source>
        <dbReference type="ARBA" id="ARBA00023015"/>
    </source>
</evidence>
<dbReference type="SMART" id="SM00129">
    <property type="entry name" value="KISc"/>
    <property type="match status" value="1"/>
</dbReference>
<dbReference type="FunFam" id="3.30.1370.10:FF:000021">
    <property type="entry name" value="Heterogeneous nuclear ribonucleoprotein K, like"/>
    <property type="match status" value="1"/>
</dbReference>
<accession>A0A6A4SIJ4</accession>
<feature type="coiled-coil region" evidence="24">
    <location>
        <begin position="2303"/>
        <end position="2337"/>
    </location>
</feature>
<feature type="coiled-coil region" evidence="24">
    <location>
        <begin position="1761"/>
        <end position="1788"/>
    </location>
</feature>
<evidence type="ECO:0000256" key="8">
    <source>
        <dbReference type="ARBA" id="ARBA00022664"/>
    </source>
</evidence>
<keyword evidence="8" id="KW-0507">mRNA processing</keyword>
<dbReference type="GO" id="GO:0005681">
    <property type="term" value="C:spliceosomal complex"/>
    <property type="evidence" value="ECO:0007669"/>
    <property type="project" value="UniProtKB-KW"/>
</dbReference>
<feature type="domain" description="Kinesin motor" evidence="26">
    <location>
        <begin position="891"/>
        <end position="1230"/>
    </location>
</feature>
<keyword evidence="15" id="KW-0238">DNA-binding</keyword>
<dbReference type="InterPro" id="IPR004087">
    <property type="entry name" value="KH_dom"/>
</dbReference>
<dbReference type="InterPro" id="IPR001752">
    <property type="entry name" value="Kinesin_motor_dom"/>
</dbReference>
<feature type="region of interest" description="Disordered" evidence="25">
    <location>
        <begin position="1636"/>
        <end position="1682"/>
    </location>
</feature>
<evidence type="ECO:0000256" key="16">
    <source>
        <dbReference type="ARBA" id="ARBA00023159"/>
    </source>
</evidence>
<feature type="region of interest" description="Disordered" evidence="25">
    <location>
        <begin position="836"/>
        <end position="868"/>
    </location>
</feature>
<evidence type="ECO:0000256" key="13">
    <source>
        <dbReference type="ARBA" id="ARBA00022884"/>
    </source>
</evidence>
<evidence type="ECO:0000256" key="25">
    <source>
        <dbReference type="SAM" id="MobiDB-lite"/>
    </source>
</evidence>
<feature type="compositionally biased region" description="Polar residues" evidence="25">
    <location>
        <begin position="2283"/>
        <end position="2294"/>
    </location>
</feature>
<evidence type="ECO:0000256" key="18">
    <source>
        <dbReference type="ARBA" id="ARBA00023187"/>
    </source>
</evidence>
<feature type="region of interest" description="Disordered" evidence="25">
    <location>
        <begin position="1465"/>
        <end position="1495"/>
    </location>
</feature>
<dbReference type="InterPro" id="IPR029071">
    <property type="entry name" value="Ubiquitin-like_domsf"/>
</dbReference>
<dbReference type="PROSITE" id="PS50067">
    <property type="entry name" value="KINESIN_MOTOR_2"/>
    <property type="match status" value="1"/>
</dbReference>
<keyword evidence="13 22" id="KW-0694">RNA-binding</keyword>
<keyword evidence="20" id="KW-0539">Nucleus</keyword>
<dbReference type="GO" id="GO:0007018">
    <property type="term" value="P:microtubule-based movement"/>
    <property type="evidence" value="ECO:0007669"/>
    <property type="project" value="InterPro"/>
</dbReference>
<dbReference type="GO" id="GO:0008017">
    <property type="term" value="F:microtubule binding"/>
    <property type="evidence" value="ECO:0007669"/>
    <property type="project" value="InterPro"/>
</dbReference>
<dbReference type="InterPro" id="IPR026109">
    <property type="entry name" value="GKAP1"/>
</dbReference>
<evidence type="ECO:0000256" key="5">
    <source>
        <dbReference type="ARBA" id="ARBA00022490"/>
    </source>
</evidence>
<feature type="compositionally biased region" description="Basic and acidic residues" evidence="25">
    <location>
        <begin position="360"/>
        <end position="369"/>
    </location>
</feature>
<keyword evidence="23" id="KW-0505">Motor protein</keyword>
<evidence type="ECO:0000256" key="17">
    <source>
        <dbReference type="ARBA" id="ARBA00023163"/>
    </source>
</evidence>
<keyword evidence="21" id="KW-0687">Ribonucleoprotein</keyword>
<dbReference type="InterPro" id="IPR012987">
    <property type="entry name" value="ROK_N"/>
</dbReference>
<keyword evidence="11 23" id="KW-0547">Nucleotide-binding</keyword>
<keyword evidence="10" id="KW-0677">Repeat</keyword>
<feature type="region of interest" description="Disordered" evidence="25">
    <location>
        <begin position="1991"/>
        <end position="2011"/>
    </location>
</feature>
<evidence type="ECO:0000313" key="28">
    <source>
        <dbReference type="Proteomes" id="UP000438429"/>
    </source>
</evidence>
<dbReference type="GO" id="GO:0005875">
    <property type="term" value="C:microtubule associated complex"/>
    <property type="evidence" value="ECO:0007669"/>
    <property type="project" value="TreeGrafter"/>
</dbReference>
<dbReference type="GO" id="GO:0008380">
    <property type="term" value="P:RNA splicing"/>
    <property type="evidence" value="ECO:0007669"/>
    <property type="project" value="UniProtKB-KW"/>
</dbReference>
<keyword evidence="16" id="KW-0010">Activator</keyword>
<dbReference type="Pfam" id="PF00013">
    <property type="entry name" value="KH_1"/>
    <property type="match status" value="3"/>
</dbReference>
<dbReference type="Pfam" id="PF10343">
    <property type="entry name" value="Q_salvage"/>
    <property type="match status" value="1"/>
</dbReference>
<dbReference type="CDD" id="cd22434">
    <property type="entry name" value="KH-I_HNRNPK_rpt3"/>
    <property type="match status" value="1"/>
</dbReference>
<dbReference type="GO" id="GO:0003777">
    <property type="term" value="F:microtubule motor activity"/>
    <property type="evidence" value="ECO:0007669"/>
    <property type="project" value="InterPro"/>
</dbReference>
<dbReference type="GO" id="GO:0003723">
    <property type="term" value="F:RNA binding"/>
    <property type="evidence" value="ECO:0007669"/>
    <property type="project" value="UniProtKB-UniRule"/>
</dbReference>
<evidence type="ECO:0000256" key="7">
    <source>
        <dbReference type="ARBA" id="ARBA00022553"/>
    </source>
</evidence>
<evidence type="ECO:0000259" key="26">
    <source>
        <dbReference type="PROSITE" id="PS50067"/>
    </source>
</evidence>
<comment type="similarity">
    <text evidence="23">Belongs to the TRAFAC class myosin-kinesin ATPase superfamily. Kinesin family.</text>
</comment>
<dbReference type="CDD" id="cd22432">
    <property type="entry name" value="KH-I_HNRNPK_rpt1"/>
    <property type="match status" value="1"/>
</dbReference>
<keyword evidence="14" id="KW-0805">Transcription regulation</keyword>
<feature type="compositionally biased region" description="Basic and acidic residues" evidence="25">
    <location>
        <begin position="398"/>
        <end position="426"/>
    </location>
</feature>
<dbReference type="FunFam" id="3.30.1370.10:FF:000023">
    <property type="entry name" value="Heterogeneous nuclear ribonucleoprotein K, like"/>
    <property type="match status" value="1"/>
</dbReference>
<dbReference type="InterPro" id="IPR027640">
    <property type="entry name" value="Kinesin-like_fam"/>
</dbReference>
<dbReference type="GO" id="GO:0042981">
    <property type="term" value="P:regulation of apoptotic process"/>
    <property type="evidence" value="ECO:0007669"/>
    <property type="project" value="UniProtKB-ARBA"/>
</dbReference>
<feature type="compositionally biased region" description="Polar residues" evidence="25">
    <location>
        <begin position="1638"/>
        <end position="1649"/>
    </location>
</feature>
<dbReference type="Gene3D" id="3.30.1370.10">
    <property type="entry name" value="K Homology domain, type 1"/>
    <property type="match status" value="3"/>
</dbReference>
<feature type="compositionally biased region" description="Basic and acidic residues" evidence="25">
    <location>
        <begin position="1273"/>
        <end position="1285"/>
    </location>
</feature>
<evidence type="ECO:0000256" key="20">
    <source>
        <dbReference type="ARBA" id="ARBA00023242"/>
    </source>
</evidence>
<evidence type="ECO:0000256" key="23">
    <source>
        <dbReference type="PROSITE-ProRule" id="PRU00283"/>
    </source>
</evidence>
<dbReference type="PANTHER" id="PTHR47969">
    <property type="entry name" value="CHROMOSOME-ASSOCIATED KINESIN KIF4A-RELATED"/>
    <property type="match status" value="1"/>
</dbReference>
<dbReference type="SUPFAM" id="SSF54791">
    <property type="entry name" value="Eukaryotic type KH-domain (KH-domain type I)"/>
    <property type="match status" value="3"/>
</dbReference>
<evidence type="ECO:0000256" key="6">
    <source>
        <dbReference type="ARBA" id="ARBA00022491"/>
    </source>
</evidence>
<dbReference type="InterPro" id="IPR004088">
    <property type="entry name" value="KH_dom_type_1"/>
</dbReference>
<dbReference type="Pfam" id="PF00225">
    <property type="entry name" value="Kinesin"/>
    <property type="match status" value="1"/>
</dbReference>
<dbReference type="GO" id="GO:0005794">
    <property type="term" value="C:Golgi apparatus"/>
    <property type="evidence" value="ECO:0007669"/>
    <property type="project" value="InterPro"/>
</dbReference>
<proteinExistence type="inferred from homology"/>
<dbReference type="PROSITE" id="PS00411">
    <property type="entry name" value="KINESIN_MOTOR_1"/>
    <property type="match status" value="1"/>
</dbReference>
<evidence type="ECO:0000256" key="22">
    <source>
        <dbReference type="PROSITE-ProRule" id="PRU00117"/>
    </source>
</evidence>
<dbReference type="InterPro" id="IPR036961">
    <property type="entry name" value="Kinesin_motor_dom_sf"/>
</dbReference>
<keyword evidence="6" id="KW-0678">Repressor</keyword>
<dbReference type="GO" id="GO:0003677">
    <property type="term" value="F:DNA binding"/>
    <property type="evidence" value="ECO:0007669"/>
    <property type="project" value="UniProtKB-KW"/>
</dbReference>
<feature type="region of interest" description="Disordered" evidence="25">
    <location>
        <begin position="323"/>
        <end position="438"/>
    </location>
</feature>
<keyword evidence="24" id="KW-0175">Coiled coil</keyword>
<feature type="region of interest" description="Disordered" evidence="25">
    <location>
        <begin position="2276"/>
        <end position="2303"/>
    </location>
</feature>
<dbReference type="GO" id="GO:0010629">
    <property type="term" value="P:negative regulation of gene expression"/>
    <property type="evidence" value="ECO:0007669"/>
    <property type="project" value="UniProtKB-ARBA"/>
</dbReference>
<keyword evidence="7" id="KW-0597">Phosphoprotein</keyword>
<dbReference type="PRINTS" id="PR02083">
    <property type="entry name" value="GKINASEAP1"/>
</dbReference>
<keyword evidence="17" id="KW-0804">Transcription</keyword>
<dbReference type="SUPFAM" id="SSF54236">
    <property type="entry name" value="Ubiquitin-like"/>
    <property type="match status" value="1"/>
</dbReference>